<keyword evidence="2" id="KW-0663">Pyridoxal phosphate</keyword>
<dbReference type="InterPro" id="IPR000653">
    <property type="entry name" value="DegT/StrS_aminotransferase"/>
</dbReference>
<keyword evidence="3" id="KW-0032">Aminotransferase</keyword>
<dbReference type="SUPFAM" id="SSF53383">
    <property type="entry name" value="PLP-dependent transferases"/>
    <property type="match status" value="1"/>
</dbReference>
<sequence length="382" mass="42899">MAINESKLNSKIWLSPPHMSGHEQEFITEAFKLNWIAPLGPNVNGFEKDIETYLKQNTYAAALSSGTAAIHLALILLGVKQEDEVICQTKTFVASVNPVVYLGATPILVDSEEETWNICPVLLEKTIKDRISKGKKPKAIITINLYGMPYNVKQIHAISNKYSIPVIEDSAEAFGSEVNGQKCGTFGDFSVLSFNGNKIITTSGGGALICKTEALKKKAIFLATQAKEDGITYTHKTTGYNYRMSNIIAGIGRGQIKVLDNYVALRRRNYNHYYKHLKKIKAIRFLEEPEGYTSNRWLTCILLDTKQTRDNLLQWLNKNNIEARPSWKPMHLQPLFKDAPAYLNQVSENIYNKGLCLPSGSSLTETDLNRITKLIISYFDKL</sequence>
<dbReference type="GO" id="GO:0008483">
    <property type="term" value="F:transaminase activity"/>
    <property type="evidence" value="ECO:0007669"/>
    <property type="project" value="UniProtKB-KW"/>
</dbReference>
<gene>
    <name evidence="3" type="ORF">ACFSSB_04470</name>
</gene>
<evidence type="ECO:0000313" key="4">
    <source>
        <dbReference type="Proteomes" id="UP001597467"/>
    </source>
</evidence>
<comment type="similarity">
    <text evidence="1 2">Belongs to the DegT/DnrJ/EryC1 family.</text>
</comment>
<dbReference type="InterPro" id="IPR015422">
    <property type="entry name" value="PyrdxlP-dep_Trfase_small"/>
</dbReference>
<organism evidence="3 4">
    <name type="scientific">Lacinutrix gracilariae</name>
    <dbReference type="NCBI Taxonomy" id="1747198"/>
    <lineage>
        <taxon>Bacteria</taxon>
        <taxon>Pseudomonadati</taxon>
        <taxon>Bacteroidota</taxon>
        <taxon>Flavobacteriia</taxon>
        <taxon>Flavobacteriales</taxon>
        <taxon>Flavobacteriaceae</taxon>
        <taxon>Lacinutrix</taxon>
    </lineage>
</organism>
<dbReference type="Gene3D" id="3.90.1150.10">
    <property type="entry name" value="Aspartate Aminotransferase, domain 1"/>
    <property type="match status" value="1"/>
</dbReference>
<keyword evidence="3" id="KW-0808">Transferase</keyword>
<dbReference type="PANTHER" id="PTHR30244">
    <property type="entry name" value="TRANSAMINASE"/>
    <property type="match status" value="1"/>
</dbReference>
<dbReference type="Proteomes" id="UP001597467">
    <property type="component" value="Unassembled WGS sequence"/>
</dbReference>
<comment type="caution">
    <text evidence="3">The sequence shown here is derived from an EMBL/GenBank/DDBJ whole genome shotgun (WGS) entry which is preliminary data.</text>
</comment>
<evidence type="ECO:0000256" key="1">
    <source>
        <dbReference type="ARBA" id="ARBA00037999"/>
    </source>
</evidence>
<name>A0ABW5JZ41_9FLAO</name>
<dbReference type="PIRSF" id="PIRSF000390">
    <property type="entry name" value="PLP_StrS"/>
    <property type="match status" value="1"/>
</dbReference>
<evidence type="ECO:0000313" key="3">
    <source>
        <dbReference type="EMBL" id="MFD2541564.1"/>
    </source>
</evidence>
<keyword evidence="4" id="KW-1185">Reference proteome</keyword>
<evidence type="ECO:0000256" key="2">
    <source>
        <dbReference type="RuleBase" id="RU004508"/>
    </source>
</evidence>
<reference evidence="4" key="1">
    <citation type="journal article" date="2019" name="Int. J. Syst. Evol. Microbiol.">
        <title>The Global Catalogue of Microorganisms (GCM) 10K type strain sequencing project: providing services to taxonomists for standard genome sequencing and annotation.</title>
        <authorList>
            <consortium name="The Broad Institute Genomics Platform"/>
            <consortium name="The Broad Institute Genome Sequencing Center for Infectious Disease"/>
            <person name="Wu L."/>
            <person name="Ma J."/>
        </authorList>
    </citation>
    <scope>NUCLEOTIDE SEQUENCE [LARGE SCALE GENOMIC DNA]</scope>
    <source>
        <strain evidence="4">KCTC 42808</strain>
    </source>
</reference>
<dbReference type="Pfam" id="PF01041">
    <property type="entry name" value="DegT_DnrJ_EryC1"/>
    <property type="match status" value="1"/>
</dbReference>
<dbReference type="RefSeq" id="WP_379901404.1">
    <property type="nucleotide sequence ID" value="NZ_JBHULM010000007.1"/>
</dbReference>
<dbReference type="InterPro" id="IPR015424">
    <property type="entry name" value="PyrdxlP-dep_Trfase"/>
</dbReference>
<dbReference type="CDD" id="cd00616">
    <property type="entry name" value="AHBA_syn"/>
    <property type="match status" value="1"/>
</dbReference>
<dbReference type="EMBL" id="JBHULM010000007">
    <property type="protein sequence ID" value="MFD2541564.1"/>
    <property type="molecule type" value="Genomic_DNA"/>
</dbReference>
<dbReference type="InterPro" id="IPR015421">
    <property type="entry name" value="PyrdxlP-dep_Trfase_major"/>
</dbReference>
<protein>
    <submittedName>
        <fullName evidence="3">Aminotransferase class I/II-fold pyridoxal phosphate-dependent enzyme</fullName>
    </submittedName>
</protein>
<dbReference type="PANTHER" id="PTHR30244:SF34">
    <property type="entry name" value="DTDP-4-AMINO-4,6-DIDEOXYGALACTOSE TRANSAMINASE"/>
    <property type="match status" value="1"/>
</dbReference>
<accession>A0ABW5JZ41</accession>
<dbReference type="Gene3D" id="3.40.640.10">
    <property type="entry name" value="Type I PLP-dependent aspartate aminotransferase-like (Major domain)"/>
    <property type="match status" value="1"/>
</dbReference>
<proteinExistence type="inferred from homology"/>